<organism evidence="3 4">
    <name type="scientific">Kribbella rubisoli</name>
    <dbReference type="NCBI Taxonomy" id="3075929"/>
    <lineage>
        <taxon>Bacteria</taxon>
        <taxon>Bacillati</taxon>
        <taxon>Actinomycetota</taxon>
        <taxon>Actinomycetes</taxon>
        <taxon>Propionibacteriales</taxon>
        <taxon>Kribbellaceae</taxon>
        <taxon>Kribbella</taxon>
    </lineage>
</organism>
<dbReference type="EMBL" id="SHKR01000013">
    <property type="protein sequence ID" value="RZU13330.1"/>
    <property type="molecule type" value="Genomic_DNA"/>
</dbReference>
<proteinExistence type="predicted"/>
<reference evidence="3 4" key="1">
    <citation type="journal article" date="2015" name="Stand. Genomic Sci.">
        <title>Genomic Encyclopedia of Bacterial and Archaeal Type Strains, Phase III: the genomes of soil and plant-associated and newly described type strains.</title>
        <authorList>
            <person name="Whitman W.B."/>
            <person name="Woyke T."/>
            <person name="Klenk H.P."/>
            <person name="Zhou Y."/>
            <person name="Lilburn T.G."/>
            <person name="Beck B.J."/>
            <person name="De Vos P."/>
            <person name="Vandamme P."/>
            <person name="Eisen J.A."/>
            <person name="Garrity G."/>
            <person name="Hugenholtz P."/>
            <person name="Kyrpides N.C."/>
        </authorList>
    </citation>
    <scope>NUCLEOTIDE SEQUENCE [LARGE SCALE GENOMIC DNA]</scope>
    <source>
        <strain evidence="3 4">VKM Ac-2540</strain>
    </source>
</reference>
<accession>A0A4Q7WSR0</accession>
<feature type="transmembrane region" description="Helical" evidence="1">
    <location>
        <begin position="131"/>
        <end position="148"/>
    </location>
</feature>
<evidence type="ECO:0000259" key="2">
    <source>
        <dbReference type="Pfam" id="PF04235"/>
    </source>
</evidence>
<dbReference type="AlphaFoldDB" id="A0A4Q7WSR0"/>
<evidence type="ECO:0000313" key="4">
    <source>
        <dbReference type="Proteomes" id="UP000292027"/>
    </source>
</evidence>
<dbReference type="InterPro" id="IPR052529">
    <property type="entry name" value="Bact_Transport_Assoc"/>
</dbReference>
<protein>
    <recommendedName>
        <fullName evidence="2">DUF418 domain-containing protein</fullName>
    </recommendedName>
</protein>
<keyword evidence="1" id="KW-1133">Transmembrane helix</keyword>
<feature type="domain" description="DUF418" evidence="2">
    <location>
        <begin position="238"/>
        <end position="391"/>
    </location>
</feature>
<gene>
    <name evidence="3" type="ORF">EV645_4169</name>
</gene>
<feature type="transmembrane region" description="Helical" evidence="1">
    <location>
        <begin position="27"/>
        <end position="48"/>
    </location>
</feature>
<sequence length="402" mass="43068">MCAGGWAGVLECMSRVLDRTRIQDIDALRGFALLGILVVNITFAASGFPIHIAEDPAYNSWLDQSVRWLSTAFVDMKFYLLFSFLFGYSFQLQMEAAQRAGAAFRPRMLRRLGGLLVIGALHGVFLITGDILSVYAIIGLVLLGMRRVKDRTALLVAGAIYAYLFVTLAVASMFLDTSAILDPSTAVAAAQQTTANLAGSFSEVIGEHVRALPTYGLSLLAVQGPTTLAAFLVGMVVGRHRLLKNLNGDEAVLRLIQLVGFTVGITGGVYYASLGGNGDTRGVLISVLTAPFLSAAYAASLLRFMHTDRGEDIRRLLAPAGRMALSNYLGQSVATLLLFTGVGFGLVGQVSPLEMVGFAVGIFVLQVILSHLWLNNFRYGPIEGALRAVTNATAPKWLDQAA</sequence>
<feature type="transmembrane region" description="Helical" evidence="1">
    <location>
        <begin position="283"/>
        <end position="304"/>
    </location>
</feature>
<name>A0A4Q7WSR0_9ACTN</name>
<feature type="transmembrane region" description="Helical" evidence="1">
    <location>
        <begin position="155"/>
        <end position="175"/>
    </location>
</feature>
<keyword evidence="4" id="KW-1185">Reference proteome</keyword>
<feature type="transmembrane region" description="Helical" evidence="1">
    <location>
        <begin position="325"/>
        <end position="347"/>
    </location>
</feature>
<dbReference type="Proteomes" id="UP000292027">
    <property type="component" value="Unassembled WGS sequence"/>
</dbReference>
<feature type="transmembrane region" description="Helical" evidence="1">
    <location>
        <begin position="251"/>
        <end position="271"/>
    </location>
</feature>
<feature type="transmembrane region" description="Helical" evidence="1">
    <location>
        <begin position="68"/>
        <end position="88"/>
    </location>
</feature>
<evidence type="ECO:0000256" key="1">
    <source>
        <dbReference type="SAM" id="Phobius"/>
    </source>
</evidence>
<keyword evidence="1" id="KW-0812">Transmembrane</keyword>
<feature type="transmembrane region" description="Helical" evidence="1">
    <location>
        <begin position="108"/>
        <end position="125"/>
    </location>
</feature>
<dbReference type="Pfam" id="PF04235">
    <property type="entry name" value="DUF418"/>
    <property type="match status" value="1"/>
</dbReference>
<feature type="transmembrane region" description="Helical" evidence="1">
    <location>
        <begin position="353"/>
        <end position="374"/>
    </location>
</feature>
<dbReference type="PANTHER" id="PTHR30590:SF2">
    <property type="entry name" value="INNER MEMBRANE PROTEIN"/>
    <property type="match status" value="1"/>
</dbReference>
<feature type="transmembrane region" description="Helical" evidence="1">
    <location>
        <begin position="217"/>
        <end position="239"/>
    </location>
</feature>
<comment type="caution">
    <text evidence="3">The sequence shown here is derived from an EMBL/GenBank/DDBJ whole genome shotgun (WGS) entry which is preliminary data.</text>
</comment>
<keyword evidence="1" id="KW-0472">Membrane</keyword>
<dbReference type="PANTHER" id="PTHR30590">
    <property type="entry name" value="INNER MEMBRANE PROTEIN"/>
    <property type="match status" value="1"/>
</dbReference>
<dbReference type="InterPro" id="IPR007349">
    <property type="entry name" value="DUF418"/>
</dbReference>
<evidence type="ECO:0000313" key="3">
    <source>
        <dbReference type="EMBL" id="RZU13330.1"/>
    </source>
</evidence>